<feature type="coiled-coil region" evidence="1">
    <location>
        <begin position="90"/>
        <end position="145"/>
    </location>
</feature>
<feature type="transmembrane region" description="Helical" evidence="2">
    <location>
        <begin position="39"/>
        <end position="57"/>
    </location>
</feature>
<dbReference type="KEGG" id="gsn:YC6258_00705"/>
<dbReference type="RefSeq" id="WP_044615747.1">
    <property type="nucleotide sequence ID" value="NZ_CP007142.1"/>
</dbReference>
<evidence type="ECO:0000256" key="1">
    <source>
        <dbReference type="SAM" id="Coils"/>
    </source>
</evidence>
<accession>A0A0C5UZQ2</accession>
<dbReference type="HOGENOM" id="CLU_1088884_0_0_6"/>
<keyword evidence="2" id="KW-0812">Transmembrane</keyword>
<keyword evidence="2" id="KW-0472">Membrane</keyword>
<evidence type="ECO:0000256" key="2">
    <source>
        <dbReference type="SAM" id="Phobius"/>
    </source>
</evidence>
<organism evidence="3 4">
    <name type="scientific">Gynuella sunshinyii YC6258</name>
    <dbReference type="NCBI Taxonomy" id="1445510"/>
    <lineage>
        <taxon>Bacteria</taxon>
        <taxon>Pseudomonadati</taxon>
        <taxon>Pseudomonadota</taxon>
        <taxon>Gammaproteobacteria</taxon>
        <taxon>Oceanospirillales</taxon>
        <taxon>Saccharospirillaceae</taxon>
        <taxon>Gynuella</taxon>
    </lineage>
</organism>
<dbReference type="OrthoDB" id="9843084at2"/>
<protein>
    <submittedName>
        <fullName evidence="3">Uncharacterized protein</fullName>
    </submittedName>
</protein>
<sequence>MDRESWLFYVVLFIFTVTAIVTLLGIIQKLSIKEQYLNKLFTTLVLELVTAVIYMFSQTDFFSNNHRPDMIVLARTELEDIYADRSAQDIVATLKELPEIQHKLQQAEQEVTQLTQELQLQQPGYDEVTLALADTREQLSQLQLQLADTLPYKSKYLALQKQFLVRMAHLNALISEWGTSINLRYRPEEKKEVALLLQEALKEIGFMDANMLPDDDPVRSYELLVAYQKKKRFSELGYLTSEVVAFIIQDYLAVV</sequence>
<feature type="transmembrane region" description="Helical" evidence="2">
    <location>
        <begin position="6"/>
        <end position="27"/>
    </location>
</feature>
<proteinExistence type="predicted"/>
<evidence type="ECO:0000313" key="3">
    <source>
        <dbReference type="EMBL" id="AJQ92755.1"/>
    </source>
</evidence>
<gene>
    <name evidence="3" type="ORF">YC6258_00705</name>
</gene>
<reference evidence="3 4" key="1">
    <citation type="submission" date="2014-01" db="EMBL/GenBank/DDBJ databases">
        <title>Full genme sequencing of cellulolytic bacterium Gynuella sunshinyii YC6258T gen. nov., sp. nov.</title>
        <authorList>
            <person name="Khan H."/>
            <person name="Chung E.J."/>
            <person name="Chung Y.R."/>
        </authorList>
    </citation>
    <scope>NUCLEOTIDE SEQUENCE [LARGE SCALE GENOMIC DNA]</scope>
    <source>
        <strain evidence="3 4">YC6258</strain>
    </source>
</reference>
<keyword evidence="4" id="KW-1185">Reference proteome</keyword>
<keyword evidence="2" id="KW-1133">Transmembrane helix</keyword>
<dbReference type="STRING" id="1445510.YC6258_00705"/>
<dbReference type="AlphaFoldDB" id="A0A0C5UZQ2"/>
<dbReference type="Proteomes" id="UP000032266">
    <property type="component" value="Chromosome"/>
</dbReference>
<name>A0A0C5UZQ2_9GAMM</name>
<dbReference type="EMBL" id="CP007142">
    <property type="protein sequence ID" value="AJQ92755.1"/>
    <property type="molecule type" value="Genomic_DNA"/>
</dbReference>
<evidence type="ECO:0000313" key="4">
    <source>
        <dbReference type="Proteomes" id="UP000032266"/>
    </source>
</evidence>
<keyword evidence="1" id="KW-0175">Coiled coil</keyword>